<evidence type="ECO:0000259" key="1">
    <source>
        <dbReference type="Pfam" id="PF08241"/>
    </source>
</evidence>
<dbReference type="PANTHER" id="PTHR42912">
    <property type="entry name" value="METHYLTRANSFERASE"/>
    <property type="match status" value="1"/>
</dbReference>
<reference evidence="2" key="1">
    <citation type="submission" date="2018-06" db="EMBL/GenBank/DDBJ databases">
        <authorList>
            <person name="Zhirakovskaya E."/>
        </authorList>
    </citation>
    <scope>NUCLEOTIDE SEQUENCE</scope>
</reference>
<dbReference type="GO" id="GO:0008757">
    <property type="term" value="F:S-adenosylmethionine-dependent methyltransferase activity"/>
    <property type="evidence" value="ECO:0007669"/>
    <property type="project" value="InterPro"/>
</dbReference>
<protein>
    <recommendedName>
        <fullName evidence="1">Methyltransferase type 11 domain-containing protein</fullName>
    </recommendedName>
</protein>
<proteinExistence type="predicted"/>
<sequence length="214" mass="23787">MNDYVELNKKQKFSETDSFTPHRYRQFYTYFPINPRHVLDVGCNTGRGGEVLKGLNSELLITGLDCVASRLESLPKSVYQLAVNSFSNQMGLADSSFDVIVAGEFIEHLRDDDVEPTLNEFFRILRAGGRLLLTPPNPAYLRLKLTGGSVTGGAHLSEHSHVDLKRKLQEIGFSNVKICGSGRVSKILGSRFPFLSVYGSYLAVADKTPNRTKT</sequence>
<dbReference type="SUPFAM" id="SSF53335">
    <property type="entry name" value="S-adenosyl-L-methionine-dependent methyltransferases"/>
    <property type="match status" value="1"/>
</dbReference>
<dbReference type="EMBL" id="UOGC01000104">
    <property type="protein sequence ID" value="VAX20408.1"/>
    <property type="molecule type" value="Genomic_DNA"/>
</dbReference>
<dbReference type="InterPro" id="IPR013216">
    <property type="entry name" value="Methyltransf_11"/>
</dbReference>
<feature type="domain" description="Methyltransferase type 11" evidence="1">
    <location>
        <begin position="39"/>
        <end position="132"/>
    </location>
</feature>
<name>A0A3B1C954_9ZZZZ</name>
<organism evidence="2">
    <name type="scientific">hydrothermal vent metagenome</name>
    <dbReference type="NCBI Taxonomy" id="652676"/>
    <lineage>
        <taxon>unclassified sequences</taxon>
        <taxon>metagenomes</taxon>
        <taxon>ecological metagenomes</taxon>
    </lineage>
</organism>
<dbReference type="PANTHER" id="PTHR42912:SF93">
    <property type="entry name" value="N6-ADENOSINE-METHYLTRANSFERASE TMT1A"/>
    <property type="match status" value="1"/>
</dbReference>
<dbReference type="AlphaFoldDB" id="A0A3B1C954"/>
<dbReference type="InterPro" id="IPR050508">
    <property type="entry name" value="Methyltransf_Superfamily"/>
</dbReference>
<evidence type="ECO:0000313" key="2">
    <source>
        <dbReference type="EMBL" id="VAX20408.1"/>
    </source>
</evidence>
<accession>A0A3B1C954</accession>
<gene>
    <name evidence="2" type="ORF">MNBD_NITROSPINAE01-1930</name>
</gene>
<dbReference type="Gene3D" id="3.40.50.150">
    <property type="entry name" value="Vaccinia Virus protein VP39"/>
    <property type="match status" value="1"/>
</dbReference>
<dbReference type="InterPro" id="IPR029063">
    <property type="entry name" value="SAM-dependent_MTases_sf"/>
</dbReference>
<dbReference type="Pfam" id="PF08241">
    <property type="entry name" value="Methyltransf_11"/>
    <property type="match status" value="1"/>
</dbReference>
<dbReference type="CDD" id="cd02440">
    <property type="entry name" value="AdoMet_MTases"/>
    <property type="match status" value="1"/>
</dbReference>